<name>A0A0X3PHI5_SCHSO</name>
<dbReference type="SMART" id="SM00396">
    <property type="entry name" value="ZnF_UBR1"/>
    <property type="match status" value="1"/>
</dbReference>
<feature type="compositionally biased region" description="Acidic residues" evidence="11">
    <location>
        <begin position="955"/>
        <end position="964"/>
    </location>
</feature>
<evidence type="ECO:0000256" key="9">
    <source>
        <dbReference type="PROSITE-ProRule" id="PRU00508"/>
    </source>
</evidence>
<sequence length="2224" mass="247028">PSFYFITTDLIDPHYNPLEDTAFIKHVCPRLELPPAELYKRLKNDCVDRNFNSDICIQIKSLFCYNCFTGSPPMLRKSKMTFYTRLLELLVAGPKGLEDLSLLLREYDYSARCSLVWTGDYFAYRCRTCGLTPSMSLCGRCFTAGNHEGHDFNKFKSLCGGACDCGDAAVIRPSGICRFHGEDKVSNRPEPPRELVAVLEFLLPSVFSALMFWFWEQCRGDSPIILTEDSVPLLFFLHRLHSCGWVTQKLMADVLIDEQVFEDLLRASSGTPACQDFRTSVASDPSILISDELEKSELHHRTLLDALLFTTVKLCFPEGLDTLLIGLLAVPEFKEKFLDSYVDHYSRMASTLMITARSRSGNSEASLQMNNRIVHVSVQLFSGEKPALRMVKERSVHYIIVQWIRNMFDHCHTRLDDCGNMVVNCDGPLMQSNTFWPLTSDLNNLFSHKSITDILVEDKKFLVLWTDILKNMQFMNCFSLKEGSHIEYETMAFFHGLTMEIEVGVTSMWYIWQQYRTPAESEHCLLYTRACLECLANQLTYLGHLVAPPTQWPHPIRGPLSLHMPLSRHAACFLCLSVLTHKASLRDLMTPFLHHNMAVLRRLMEELANVLLGCHEVIVGYWVRNGQSIRQSIMHYMQSQLCYSMIDLDIFLMQVCSTLLHPAYLLNALVDQSRLLQGFCFHRELLALTGPPSRTVDKQPMAIEAWLTNLCWILDLRNNLGLTEEELLEKELVCFLAPDSRKRSDLSCLLPDRCGLPSNSSAIDDCLQKVANYAAPSCDNASGSLVSGHYFLRPELWHEKFDPVFYSLRISNRREIAAAMDKYRQYCRQSEKAQNTAMLWAPYRLPSSLPAQFEDLDNVLHSRHLHYLLFCLLSLFAYGDPLVTDESLALVVHIIHRAVVSAANMETNSQPHMAGGSKLAEEPTIPKIDPATCTEAFLQATNRQAELEAMQFADADETDNEADSPTERTETTTAEFKPIRPPIRHLKWDISIVACPYPTTTRNILDNLTNWISVCRTPSHTVTQAAVEISKLKCEDGSVLDAEIPKPAPGNCSMLDNLLTLLVKVHSRLYWNQLISSLDSSVAQSSAQDSAFVNLSTQLDPQLLAAAEAAGLTSVFSARCMAILNDTNASNTAMGEVMRGAADPSLSADTPEGRIISVLVKMPAELRYFSIGRPAYRLPEERSPEEKSAMENKFGDGSFWVARLLDKIIEVSPACKASLKAFLERAKYPFGTAPHPGADPKPADKEKDEGCTMIPGVHSSAASRAKRKMMALERRKRLLDQMASKQRAFASNFLKDVDLDELSDDPMDGEGNKDEKEYECVICQTKSTTGSQSMVLLSMMCESGLMQQMRDYSNPPLLTGERMHNTRSVLTDPPRSSAPPKLLAQPPPEVRTEEGISSPPSPPAVAESSSSFGPTLILSHPTTTPIPQLLPASQIQVDLTMDTSVDDLVPSHSSAPGSSGEPCEPVYYAENRRWYYLALPSQISAGLPLLRCGVLLQTCGHAVHKECFQRYRAQSTHNAGSSAARWWASCPLCRRDVHHLLPLYHNKELECVTTPPFPPVPPIGCLRSRLETLPSTPQSVWNDLVGSDEEGPFQRRMMLMRLTGKENEVAVLLRSQFETELATLLLYPSQYPNVARRCLFQQFMNYLRHIYKSPLDLLDIVNSLTSCFLPPRPPSESQGASECRNRFSPIFAICNDPSDILFTLLPHTWPNLEIFMAVACSCICLAYTRALVALVLNQYNTENAGTAFTQRTAVNFAKIRIQSLPTPFRNSILSAISCLDHMLDRLSLSGSSNEPDTGSWTTAAGGSAPAASATAAAPTSNTGSTCAAASSGISLLDSVVRLNSLQLDGSSKPFSLGGTQASTPELVETFIVSRVLPCLRLAALVHAQWQDSYRLQNEGVSNPAQLIVMSLPFVGAAANPQSLRPPNLSREFRELFKFLGLATPATSDPENSAEDVLGLIQAAALRSGLAGGSSDGSSALDELIHRWLNQVTSYSPPLLLSAGSRGSGGGKALEDAGAAQMLPVGGGGGGAESEQERPVVTARIPRFRGLQHFALMVSHPRQEPVVASPKEWIAHLGTLMDIGAQLYPPRLIRPPRAFDDLFNKLHLVSCASATHRFQENLLCLVCGRLLCALCAHVSSVLVEHAFHCEGFAGVSLEINTSLVYVSLGPSICEWGSIYLDVYGEEDLDLKRGKPLFLNDDRFALLESQWLTHSFRHVLKHWRYV</sequence>
<dbReference type="Pfam" id="PF18995">
    <property type="entry name" value="PRT6_C"/>
    <property type="match status" value="1"/>
</dbReference>
<evidence type="ECO:0000256" key="6">
    <source>
        <dbReference type="ARBA" id="ARBA00022786"/>
    </source>
</evidence>
<evidence type="ECO:0000256" key="2">
    <source>
        <dbReference type="ARBA" id="ARBA00004906"/>
    </source>
</evidence>
<dbReference type="EC" id="2.3.2.27" evidence="10"/>
<dbReference type="PROSITE" id="PS51157">
    <property type="entry name" value="ZF_UBR"/>
    <property type="match status" value="1"/>
</dbReference>
<dbReference type="GO" id="GO:0016567">
    <property type="term" value="P:protein ubiquitination"/>
    <property type="evidence" value="ECO:0007669"/>
    <property type="project" value="UniProtKB-UniRule"/>
</dbReference>
<comment type="pathway">
    <text evidence="2 10">Protein modification; protein ubiquitination.</text>
</comment>
<dbReference type="InterPro" id="IPR044046">
    <property type="entry name" value="E3_ligase_UBR-like_C"/>
</dbReference>
<evidence type="ECO:0000256" key="7">
    <source>
        <dbReference type="ARBA" id="ARBA00022833"/>
    </source>
</evidence>
<proteinExistence type="inferred from homology"/>
<evidence type="ECO:0000256" key="8">
    <source>
        <dbReference type="ARBA" id="ARBA00046341"/>
    </source>
</evidence>
<feature type="domain" description="UBR-type" evidence="12">
    <location>
        <begin position="111"/>
        <end position="182"/>
    </location>
</feature>
<dbReference type="InterPro" id="IPR003126">
    <property type="entry name" value="Znf_UBR"/>
</dbReference>
<feature type="region of interest" description="Disordered" evidence="11">
    <location>
        <begin position="1230"/>
        <end position="1255"/>
    </location>
</feature>
<evidence type="ECO:0000259" key="12">
    <source>
        <dbReference type="PROSITE" id="PS51157"/>
    </source>
</evidence>
<dbReference type="GO" id="GO:0005737">
    <property type="term" value="C:cytoplasm"/>
    <property type="evidence" value="ECO:0007669"/>
    <property type="project" value="TreeGrafter"/>
</dbReference>
<feature type="non-terminal residue" evidence="13">
    <location>
        <position position="1"/>
    </location>
</feature>
<evidence type="ECO:0000256" key="3">
    <source>
        <dbReference type="ARBA" id="ARBA00022679"/>
    </source>
</evidence>
<keyword evidence="7 10" id="KW-0862">Zinc</keyword>
<dbReference type="CDD" id="cd19673">
    <property type="entry name" value="UBR-box_UBR3"/>
    <property type="match status" value="1"/>
</dbReference>
<evidence type="ECO:0000256" key="11">
    <source>
        <dbReference type="SAM" id="MobiDB-lite"/>
    </source>
</evidence>
<dbReference type="GO" id="GO:0008270">
    <property type="term" value="F:zinc ion binding"/>
    <property type="evidence" value="ECO:0007669"/>
    <property type="project" value="UniProtKB-UniRule"/>
</dbReference>
<keyword evidence="3 10" id="KW-0808">Transferase</keyword>
<evidence type="ECO:0000256" key="1">
    <source>
        <dbReference type="ARBA" id="ARBA00000900"/>
    </source>
</evidence>
<comment type="similarity">
    <text evidence="8 10">Belongs to the E3 ubiquitin-protein ligase UBR1-like family.</text>
</comment>
<feature type="region of interest" description="Disordered" evidence="11">
    <location>
        <begin position="955"/>
        <end position="974"/>
    </location>
</feature>
<reference evidence="13" key="1">
    <citation type="submission" date="2016-01" db="EMBL/GenBank/DDBJ databases">
        <title>Reference transcriptome for the parasite Schistocephalus solidus: insights into the molecular evolution of parasitism.</title>
        <authorList>
            <person name="Hebert F.O."/>
            <person name="Grambauer S."/>
            <person name="Barber I."/>
            <person name="Landry C.R."/>
            <person name="Aubin-Horth N."/>
        </authorList>
    </citation>
    <scope>NUCLEOTIDE SEQUENCE</scope>
</reference>
<protein>
    <recommendedName>
        <fullName evidence="10">E3 ubiquitin-protein ligase</fullName>
        <ecNumber evidence="10">2.3.2.27</ecNumber>
    </recommendedName>
</protein>
<accession>A0A0X3PHI5</accession>
<gene>
    <name evidence="13" type="ORF">TR156772</name>
</gene>
<dbReference type="InterPro" id="IPR055194">
    <property type="entry name" value="UBR1-like_WH"/>
</dbReference>
<keyword evidence="4 10" id="KW-0479">Metal-binding</keyword>
<dbReference type="Gene3D" id="2.10.110.30">
    <property type="match status" value="1"/>
</dbReference>
<dbReference type="Pfam" id="PF22960">
    <property type="entry name" value="WHD_UBR1"/>
    <property type="match status" value="1"/>
</dbReference>
<evidence type="ECO:0000256" key="4">
    <source>
        <dbReference type="ARBA" id="ARBA00022723"/>
    </source>
</evidence>
<feature type="region of interest" description="Disordered" evidence="11">
    <location>
        <begin position="1367"/>
        <end position="1418"/>
    </location>
</feature>
<dbReference type="InterPro" id="IPR039164">
    <property type="entry name" value="UBR1-like"/>
</dbReference>
<dbReference type="EMBL" id="GEEE01011820">
    <property type="protein sequence ID" value="JAP51405.1"/>
    <property type="molecule type" value="Transcribed_RNA"/>
</dbReference>
<evidence type="ECO:0000256" key="10">
    <source>
        <dbReference type="RuleBase" id="RU366018"/>
    </source>
</evidence>
<feature type="zinc finger region" description="UBR-type" evidence="9">
    <location>
        <begin position="111"/>
        <end position="182"/>
    </location>
</feature>
<evidence type="ECO:0000256" key="5">
    <source>
        <dbReference type="ARBA" id="ARBA00022771"/>
    </source>
</evidence>
<dbReference type="GO" id="GO:0061630">
    <property type="term" value="F:ubiquitin protein ligase activity"/>
    <property type="evidence" value="ECO:0007669"/>
    <property type="project" value="UniProtKB-UniRule"/>
</dbReference>
<feature type="compositionally biased region" description="Basic and acidic residues" evidence="11">
    <location>
        <begin position="1241"/>
        <end position="1250"/>
    </location>
</feature>
<dbReference type="GO" id="GO:0071596">
    <property type="term" value="P:ubiquitin-dependent protein catabolic process via the N-end rule pathway"/>
    <property type="evidence" value="ECO:0007669"/>
    <property type="project" value="UniProtKB-UniRule"/>
</dbReference>
<dbReference type="PANTHER" id="PTHR21497">
    <property type="entry name" value="UBIQUITIN LIGASE E3 ALPHA-RELATED"/>
    <property type="match status" value="1"/>
</dbReference>
<keyword evidence="5 10" id="KW-0863">Zinc-finger</keyword>
<comment type="function">
    <text evidence="10">Ubiquitin ligase protein which is a component of the N-end rule pathway. Recognizes and binds to proteins bearing specific N-terminal residues that are destabilizing according to the N-end rule, leading to their ubiquitination and subsequent degradation.</text>
</comment>
<dbReference type="Pfam" id="PF02207">
    <property type="entry name" value="zf-UBR"/>
    <property type="match status" value="1"/>
</dbReference>
<keyword evidence="6 10" id="KW-0833">Ubl conjugation pathway</keyword>
<dbReference type="FunFam" id="2.10.110.30:FF:000002">
    <property type="entry name" value="Putative e3 ubiquitin-protein ligase ubr3"/>
    <property type="match status" value="1"/>
</dbReference>
<evidence type="ECO:0000313" key="13">
    <source>
        <dbReference type="EMBL" id="JAP51405.1"/>
    </source>
</evidence>
<comment type="catalytic activity">
    <reaction evidence="1 10">
        <text>S-ubiquitinyl-[E2 ubiquitin-conjugating enzyme]-L-cysteine + [acceptor protein]-L-lysine = [E2 ubiquitin-conjugating enzyme]-L-cysteine + N(6)-ubiquitinyl-[acceptor protein]-L-lysine.</text>
        <dbReference type="EC" id="2.3.2.27"/>
    </reaction>
</comment>
<organism evidence="13">
    <name type="scientific">Schistocephalus solidus</name>
    <name type="common">Tapeworm</name>
    <dbReference type="NCBI Taxonomy" id="70667"/>
    <lineage>
        <taxon>Eukaryota</taxon>
        <taxon>Metazoa</taxon>
        <taxon>Spiralia</taxon>
        <taxon>Lophotrochozoa</taxon>
        <taxon>Platyhelminthes</taxon>
        <taxon>Cestoda</taxon>
        <taxon>Eucestoda</taxon>
        <taxon>Diphyllobothriidea</taxon>
        <taxon>Diphyllobothriidae</taxon>
        <taxon>Schistocephalus</taxon>
    </lineage>
</organism>
<dbReference type="GO" id="GO:0000151">
    <property type="term" value="C:ubiquitin ligase complex"/>
    <property type="evidence" value="ECO:0007669"/>
    <property type="project" value="TreeGrafter"/>
</dbReference>
<dbReference type="PANTHER" id="PTHR21497:SF39">
    <property type="entry name" value="E3 UBIQUITIN-PROTEIN LIGASE UBR3"/>
    <property type="match status" value="1"/>
</dbReference>
<dbReference type="UniPathway" id="UPA00143"/>